<keyword evidence="3" id="KW-1185">Reference proteome</keyword>
<feature type="chain" id="PRO_5012137159" description="YHS domain-containing protein" evidence="1">
    <location>
        <begin position="26"/>
        <end position="165"/>
    </location>
</feature>
<evidence type="ECO:0000256" key="1">
    <source>
        <dbReference type="SAM" id="SignalP"/>
    </source>
</evidence>
<keyword evidence="1" id="KW-0732">Signal</keyword>
<organism evidence="2 3">
    <name type="scientific">Aquibium oceanicum</name>
    <dbReference type="NCBI Taxonomy" id="1670800"/>
    <lineage>
        <taxon>Bacteria</taxon>
        <taxon>Pseudomonadati</taxon>
        <taxon>Pseudomonadota</taxon>
        <taxon>Alphaproteobacteria</taxon>
        <taxon>Hyphomicrobiales</taxon>
        <taxon>Phyllobacteriaceae</taxon>
        <taxon>Aquibium</taxon>
    </lineage>
</organism>
<sequence length="165" mass="17514">MKNLNTVMAIACVIGTISGASAAFAADEYNVSTGTTVDGQGVALRGNDSVALFSGLDVTPGHAKFTVVHDNVAYYFSSKETMKRFKADPAAFIPQYGGFCAFGVAKGLKLDGSPRFADVVDGKLYLFLNADVFEAYKKDKAGTIAKAEANWPGMEHRTVEDVNGL</sequence>
<evidence type="ECO:0000313" key="3">
    <source>
        <dbReference type="Proteomes" id="UP000182840"/>
    </source>
</evidence>
<proteinExistence type="predicted"/>
<feature type="signal peptide" evidence="1">
    <location>
        <begin position="1"/>
        <end position="25"/>
    </location>
</feature>
<dbReference type="AlphaFoldDB" id="A0A1L3SVF2"/>
<dbReference type="RefSeq" id="WP_072606873.1">
    <property type="nucleotide sequence ID" value="NZ_CP018171.1"/>
</dbReference>
<dbReference type="OrthoDB" id="344729at2"/>
<dbReference type="EMBL" id="CP018171">
    <property type="protein sequence ID" value="APH73406.1"/>
    <property type="molecule type" value="Genomic_DNA"/>
</dbReference>
<evidence type="ECO:0000313" key="2">
    <source>
        <dbReference type="EMBL" id="APH73406.1"/>
    </source>
</evidence>
<reference evidence="3" key="1">
    <citation type="submission" date="2016-11" db="EMBL/GenBank/DDBJ databases">
        <title>Mesorhizobium oceanicum sp. nov., isolated from deep seawater in South China Sea.</title>
        <authorList>
            <person name="Fu G.-Y."/>
        </authorList>
    </citation>
    <scope>NUCLEOTIDE SEQUENCE [LARGE SCALE GENOMIC DNA]</scope>
    <source>
        <strain evidence="3">B7</strain>
    </source>
</reference>
<name>A0A1L3SVF2_9HYPH</name>
<protein>
    <recommendedName>
        <fullName evidence="4">YHS domain-containing protein</fullName>
    </recommendedName>
</protein>
<evidence type="ECO:0008006" key="4">
    <source>
        <dbReference type="Google" id="ProtNLM"/>
    </source>
</evidence>
<dbReference type="Proteomes" id="UP000182840">
    <property type="component" value="Chromosome"/>
</dbReference>
<accession>A0A1L3SVF2</accession>
<dbReference type="NCBIfam" id="NF041384">
    <property type="entry name" value="YHS_seleno_dom"/>
    <property type="match status" value="1"/>
</dbReference>
<gene>
    <name evidence="2" type="ORF">BSQ44_20030</name>
</gene>
<dbReference type="STRING" id="1670800.BSQ44_20030"/>
<dbReference type="KEGG" id="meso:BSQ44_20030"/>